<dbReference type="Gene3D" id="2.40.50.100">
    <property type="match status" value="1"/>
</dbReference>
<reference evidence="5" key="1">
    <citation type="submission" date="2023-06" db="EMBL/GenBank/DDBJ databases">
        <authorList>
            <person name="Zhang S."/>
        </authorList>
    </citation>
    <scope>NUCLEOTIDE SEQUENCE</scope>
    <source>
        <strain evidence="5">SG2303</strain>
    </source>
</reference>
<dbReference type="Proteomes" id="UP001168540">
    <property type="component" value="Unassembled WGS sequence"/>
</dbReference>
<dbReference type="NCBIfam" id="TIGR01730">
    <property type="entry name" value="RND_mfp"/>
    <property type="match status" value="1"/>
</dbReference>
<feature type="domain" description="CzcB-like barrel-sandwich hybrid" evidence="4">
    <location>
        <begin position="68"/>
        <end position="206"/>
    </location>
</feature>
<comment type="similarity">
    <text evidence="1">Belongs to the membrane fusion protein (MFP) (TC 8.A.1) family.</text>
</comment>
<dbReference type="Gene3D" id="2.40.30.170">
    <property type="match status" value="1"/>
</dbReference>
<name>A0ABT7XMB2_9NEIS</name>
<gene>
    <name evidence="5" type="ORF">QU481_08420</name>
</gene>
<keyword evidence="6" id="KW-1185">Reference proteome</keyword>
<sequence length="363" mass="38507">MTKTLRLIIVASVVLLAACGKSQPAADAKPVNPARELASADVLTACVAPVADSLPFTGTLSALSSSVLASQIDGTVSEVKVREGERVKAGQVLATIDSEELRQSVAEQSARLSNNESQLRLAKIKLNQQRELAGKGFISKTALDEAESAYVVKAGELEAQRSQLARARKQLSYTVVHAPITGVVYERKINPGEQIVKNARLFAVADLSVLEIAATLPSRQISQVKTGLPARFSVEGLSERFKGQLVRINPVASVSTRSFTVYVRVENKDGVLKGGQFVKGALVLKEVSDHVALPLAAINDRSGKPWVMVVKNGKLEKRPVTLLLTSESERQAAVTGVSAGETVLSAALLGMKPGDAVMLPRAG</sequence>
<dbReference type="InterPro" id="IPR006143">
    <property type="entry name" value="RND_pump_MFP"/>
</dbReference>
<keyword evidence="2" id="KW-0732">Signal</keyword>
<evidence type="ECO:0000256" key="1">
    <source>
        <dbReference type="ARBA" id="ARBA00009477"/>
    </source>
</evidence>
<evidence type="ECO:0000256" key="2">
    <source>
        <dbReference type="SAM" id="SignalP"/>
    </source>
</evidence>
<dbReference type="Pfam" id="PF25973">
    <property type="entry name" value="BSH_CzcB"/>
    <property type="match status" value="1"/>
</dbReference>
<proteinExistence type="inferred from homology"/>
<dbReference type="PROSITE" id="PS51257">
    <property type="entry name" value="PROKAR_LIPOPROTEIN"/>
    <property type="match status" value="1"/>
</dbReference>
<dbReference type="SUPFAM" id="SSF111369">
    <property type="entry name" value="HlyD-like secretion proteins"/>
    <property type="match status" value="1"/>
</dbReference>
<dbReference type="Gene3D" id="2.40.420.20">
    <property type="match status" value="1"/>
</dbReference>
<evidence type="ECO:0000313" key="5">
    <source>
        <dbReference type="EMBL" id="MDN0074917.1"/>
    </source>
</evidence>
<feature type="signal peptide" evidence="2">
    <location>
        <begin position="1"/>
        <end position="25"/>
    </location>
</feature>
<evidence type="ECO:0000259" key="3">
    <source>
        <dbReference type="Pfam" id="PF25954"/>
    </source>
</evidence>
<evidence type="ECO:0000313" key="6">
    <source>
        <dbReference type="Proteomes" id="UP001168540"/>
    </source>
</evidence>
<dbReference type="PANTHER" id="PTHR30469">
    <property type="entry name" value="MULTIDRUG RESISTANCE PROTEIN MDTA"/>
    <property type="match status" value="1"/>
</dbReference>
<organism evidence="5 6">
    <name type="scientific">Crenobacter oryzisoli</name>
    <dbReference type="NCBI Taxonomy" id="3056844"/>
    <lineage>
        <taxon>Bacteria</taxon>
        <taxon>Pseudomonadati</taxon>
        <taxon>Pseudomonadota</taxon>
        <taxon>Betaproteobacteria</taxon>
        <taxon>Neisseriales</taxon>
        <taxon>Neisseriaceae</taxon>
        <taxon>Crenobacter</taxon>
    </lineage>
</organism>
<feature type="domain" description="CusB-like beta-barrel" evidence="3">
    <location>
        <begin position="213"/>
        <end position="282"/>
    </location>
</feature>
<accession>A0ABT7XMB2</accession>
<feature type="chain" id="PRO_5045841478" evidence="2">
    <location>
        <begin position="26"/>
        <end position="363"/>
    </location>
</feature>
<dbReference type="EMBL" id="JAUEDK010000011">
    <property type="protein sequence ID" value="MDN0074917.1"/>
    <property type="molecule type" value="Genomic_DNA"/>
</dbReference>
<dbReference type="InterPro" id="IPR058792">
    <property type="entry name" value="Beta-barrel_RND_2"/>
</dbReference>
<dbReference type="InterPro" id="IPR058647">
    <property type="entry name" value="BSH_CzcB-like"/>
</dbReference>
<dbReference type="RefSeq" id="WP_289829506.1">
    <property type="nucleotide sequence ID" value="NZ_JAUEDK010000011.1"/>
</dbReference>
<dbReference type="Pfam" id="PF25954">
    <property type="entry name" value="Beta-barrel_RND_2"/>
    <property type="match status" value="1"/>
</dbReference>
<dbReference type="PANTHER" id="PTHR30469:SF15">
    <property type="entry name" value="HLYD FAMILY OF SECRETION PROTEINS"/>
    <property type="match status" value="1"/>
</dbReference>
<evidence type="ECO:0000259" key="4">
    <source>
        <dbReference type="Pfam" id="PF25973"/>
    </source>
</evidence>
<dbReference type="Gene3D" id="1.10.287.470">
    <property type="entry name" value="Helix hairpin bin"/>
    <property type="match status" value="1"/>
</dbReference>
<comment type="caution">
    <text evidence="5">The sequence shown here is derived from an EMBL/GenBank/DDBJ whole genome shotgun (WGS) entry which is preliminary data.</text>
</comment>
<protein>
    <submittedName>
        <fullName evidence="5">Efflux RND transporter periplasmic adaptor subunit</fullName>
    </submittedName>
</protein>